<feature type="compositionally biased region" description="Low complexity" evidence="1">
    <location>
        <begin position="8"/>
        <end position="21"/>
    </location>
</feature>
<evidence type="ECO:0000313" key="2">
    <source>
        <dbReference type="EMBL" id="PYI66604.1"/>
    </source>
</evidence>
<proteinExistence type="predicted"/>
<keyword evidence="3" id="KW-1185">Reference proteome</keyword>
<sequence length="87" mass="9549">MPSPTPAPRSASRTRGRTGSALVWRLHPPQPSADPAPPFCERHPSGPLLRVFHCRPPPSRCPGQGPRSRKVAGHRRARPANARPERL</sequence>
<feature type="compositionally biased region" description="Pro residues" evidence="1">
    <location>
        <begin position="28"/>
        <end position="38"/>
    </location>
</feature>
<dbReference type="AlphaFoldDB" id="A0A2V5L8B1"/>
<comment type="caution">
    <text evidence="2">The sequence shown here is derived from an EMBL/GenBank/DDBJ whole genome shotgun (WGS) entry which is preliminary data.</text>
</comment>
<feature type="compositionally biased region" description="Basic residues" evidence="1">
    <location>
        <begin position="67"/>
        <end position="78"/>
    </location>
</feature>
<name>A0A2V5L8B1_9MICC</name>
<organism evidence="2 3">
    <name type="scientific">Arthrobacter livingstonensis</name>
    <dbReference type="NCBI Taxonomy" id="670078"/>
    <lineage>
        <taxon>Bacteria</taxon>
        <taxon>Bacillati</taxon>
        <taxon>Actinomycetota</taxon>
        <taxon>Actinomycetes</taxon>
        <taxon>Micrococcales</taxon>
        <taxon>Micrococcaceae</taxon>
        <taxon>Arthrobacter</taxon>
    </lineage>
</organism>
<gene>
    <name evidence="2" type="ORF">CVV68_13680</name>
</gene>
<feature type="region of interest" description="Disordered" evidence="1">
    <location>
        <begin position="55"/>
        <end position="87"/>
    </location>
</feature>
<evidence type="ECO:0000313" key="3">
    <source>
        <dbReference type="Proteomes" id="UP000247832"/>
    </source>
</evidence>
<feature type="region of interest" description="Disordered" evidence="1">
    <location>
        <begin position="1"/>
        <end position="42"/>
    </location>
</feature>
<dbReference type="Proteomes" id="UP000247832">
    <property type="component" value="Unassembled WGS sequence"/>
</dbReference>
<reference evidence="2 3" key="1">
    <citation type="submission" date="2018-05" db="EMBL/GenBank/DDBJ databases">
        <title>Genetic diversity of glacier-inhabiting Cryobacterium bacteria in China and description of Cryobacterium mengkeensis sp. nov. and Arthrobacter glacialis sp. nov.</title>
        <authorList>
            <person name="Liu Q."/>
            <person name="Xin Y.-H."/>
        </authorList>
    </citation>
    <scope>NUCLEOTIDE SEQUENCE [LARGE SCALE GENOMIC DNA]</scope>
    <source>
        <strain evidence="2 3">LI2</strain>
    </source>
</reference>
<accession>A0A2V5L8B1</accession>
<protein>
    <submittedName>
        <fullName evidence="2">Uncharacterized protein</fullName>
    </submittedName>
</protein>
<evidence type="ECO:0000256" key="1">
    <source>
        <dbReference type="SAM" id="MobiDB-lite"/>
    </source>
</evidence>
<dbReference type="EMBL" id="QJVD01000014">
    <property type="protein sequence ID" value="PYI66604.1"/>
    <property type="molecule type" value="Genomic_DNA"/>
</dbReference>